<gene>
    <name evidence="2" type="ORF">BAUCODRAFT_463088</name>
</gene>
<feature type="domain" description="WSC" evidence="1">
    <location>
        <begin position="478"/>
        <end position="582"/>
    </location>
</feature>
<keyword evidence="3" id="KW-1185">Reference proteome</keyword>
<dbReference type="PROSITE" id="PS51212">
    <property type="entry name" value="WSC"/>
    <property type="match status" value="3"/>
</dbReference>
<dbReference type="PANTHER" id="PTHR43662:SF3">
    <property type="entry name" value="DOMAIN PROTEIN, PUTATIVE (AFU_ORTHOLOGUE AFUA_6G11970)-RELATED"/>
    <property type="match status" value="1"/>
</dbReference>
<reference evidence="2 3" key="1">
    <citation type="journal article" date="2012" name="PLoS Pathog.">
        <title>Diverse lifestyles and strategies of plant pathogenesis encoded in the genomes of eighteen Dothideomycetes fungi.</title>
        <authorList>
            <person name="Ohm R.A."/>
            <person name="Feau N."/>
            <person name="Henrissat B."/>
            <person name="Schoch C.L."/>
            <person name="Horwitz B.A."/>
            <person name="Barry K.W."/>
            <person name="Condon B.J."/>
            <person name="Copeland A.C."/>
            <person name="Dhillon B."/>
            <person name="Glaser F."/>
            <person name="Hesse C.N."/>
            <person name="Kosti I."/>
            <person name="LaButti K."/>
            <person name="Lindquist E.A."/>
            <person name="Lucas S."/>
            <person name="Salamov A.A."/>
            <person name="Bradshaw R.E."/>
            <person name="Ciuffetti L."/>
            <person name="Hamelin R.C."/>
            <person name="Kema G.H.J."/>
            <person name="Lawrence C."/>
            <person name="Scott J.A."/>
            <person name="Spatafora J.W."/>
            <person name="Turgeon B.G."/>
            <person name="de Wit P.J.G.M."/>
            <person name="Zhong S."/>
            <person name="Goodwin S.B."/>
            <person name="Grigoriev I.V."/>
        </authorList>
    </citation>
    <scope>NUCLEOTIDE SEQUENCE [LARGE SCALE GENOMIC DNA]</scope>
    <source>
        <strain evidence="2 3">UAMH 10762</strain>
    </source>
</reference>
<dbReference type="AlphaFoldDB" id="M2NEN0"/>
<evidence type="ECO:0000259" key="1">
    <source>
        <dbReference type="PROSITE" id="PS51212"/>
    </source>
</evidence>
<dbReference type="Pfam" id="PF09362">
    <property type="entry name" value="DUF1996"/>
    <property type="match status" value="1"/>
</dbReference>
<dbReference type="GeneID" id="19114572"/>
<dbReference type="InterPro" id="IPR018535">
    <property type="entry name" value="DUF1996"/>
</dbReference>
<name>M2NEN0_BAUPA</name>
<sequence length="697" mass="75595">MMEGRGAISARRWRGTVRDIGVNSTYEDMVNSSCSSCEIHADKSAYWTPLLYYHYPNGSFYEVPHFGSVVYYLGRGPNVATTIPFPPGLQILSGNKAARSYDNQTLTWGNAEYPGQPIADRVSFLCLTAGDLPPNMPYMYNATQCVNGMRAQIAFQSCWDGIHNYTTDNSHVAYLSGIDNGICPPNYPYQFPTIFVETLYAVTSVPEGTDDDRFVFSQGDPTGYGFHGDFINGWDMDVQTEAVNNCLYNGAPDGVIQECPVLNQQDSNGYPENCPERPPQIGEPVKGLLTQLPGCIEITYGPEAAPAASMQCPASVALPSITPTPMGMPLATASPVPGQPFGLPEQIYMGCYNDTGGTPGFKTLNGLFYSNYTNMTVEFCQNYCMANGYRFSGVEYAQECHCDNEINPTAIMAPNGTVNQCTWNCGGTMTLGDVEQEFCGGLQYIDIYKNVNTSFVAFGNNDNTAGNAQPYTPPSGFGSNYLGCWQDNAQGTRLLDGDMTAAQYMNLTVCADFCAAGNNGFGFQYYGTEFGNQCFCGNEITNTSAQLTATTTPTNQTCQMRCYGAEPEICGGPSAVSLYNNTAYVPPVVKPSIGKYVSQGCLVDPNGPGGRAIQGNDTRSADMTIEKCIKFCLGSYYHYAGIEYAAECYCGNEILPETQTGGHLAQCNITDMMRCAGNVYEYCGGPGFMDLYYSASL</sequence>
<dbReference type="OMA" id="DRVSFAC"/>
<dbReference type="EMBL" id="KB445554">
    <property type="protein sequence ID" value="EMC97704.1"/>
    <property type="molecule type" value="Genomic_DNA"/>
</dbReference>
<dbReference type="eggNOG" id="KOG4157">
    <property type="taxonomic scope" value="Eukaryota"/>
</dbReference>
<accession>M2NEN0</accession>
<dbReference type="PANTHER" id="PTHR43662">
    <property type="match status" value="1"/>
</dbReference>
<protein>
    <recommendedName>
        <fullName evidence="1">WSC domain-containing protein</fullName>
    </recommendedName>
</protein>
<dbReference type="OrthoDB" id="74764at2759"/>
<dbReference type="SMART" id="SM00321">
    <property type="entry name" value="WSC"/>
    <property type="match status" value="3"/>
</dbReference>
<dbReference type="Pfam" id="PF01822">
    <property type="entry name" value="WSC"/>
    <property type="match status" value="3"/>
</dbReference>
<dbReference type="InterPro" id="IPR002889">
    <property type="entry name" value="WSC_carb-bd"/>
</dbReference>
<dbReference type="KEGG" id="bcom:BAUCODRAFT_463088"/>
<dbReference type="HOGENOM" id="CLU_014722_3_1_1"/>
<evidence type="ECO:0000313" key="2">
    <source>
        <dbReference type="EMBL" id="EMC97704.1"/>
    </source>
</evidence>
<feature type="domain" description="WSC" evidence="1">
    <location>
        <begin position="595"/>
        <end position="695"/>
    </location>
</feature>
<evidence type="ECO:0000313" key="3">
    <source>
        <dbReference type="Proteomes" id="UP000011761"/>
    </source>
</evidence>
<dbReference type="Proteomes" id="UP000011761">
    <property type="component" value="Unassembled WGS sequence"/>
</dbReference>
<proteinExistence type="predicted"/>
<organism evidence="2 3">
    <name type="scientific">Baudoinia panamericana (strain UAMH 10762)</name>
    <name type="common">Angels' share fungus</name>
    <name type="synonym">Baudoinia compniacensis (strain UAMH 10762)</name>
    <dbReference type="NCBI Taxonomy" id="717646"/>
    <lineage>
        <taxon>Eukaryota</taxon>
        <taxon>Fungi</taxon>
        <taxon>Dikarya</taxon>
        <taxon>Ascomycota</taxon>
        <taxon>Pezizomycotina</taxon>
        <taxon>Dothideomycetes</taxon>
        <taxon>Dothideomycetidae</taxon>
        <taxon>Mycosphaerellales</taxon>
        <taxon>Teratosphaeriaceae</taxon>
        <taxon>Baudoinia</taxon>
    </lineage>
</organism>
<feature type="domain" description="WSC" evidence="1">
    <location>
        <begin position="345"/>
        <end position="451"/>
    </location>
</feature>
<dbReference type="RefSeq" id="XP_007675958.1">
    <property type="nucleotide sequence ID" value="XM_007677768.1"/>
</dbReference>